<proteinExistence type="predicted"/>
<sequence length="290" mass="32541">MTLEELIYKRLSEAENLTKHLAKYSGLPAVFTPEAPGDREAGWGKSMQYPRAVFNFDMQADGERKSAGTLSVTLICRNDSEAVPELIEPAVKKALKDVLLKDDNGTLYAFAWAKTEGFSMAEEKNELLIGSDVRFDIMEYPLQETTDPDPIMAMARYIKNLYPDSIVVGVDHMADETEASKEAPVFYCRLTEIEKLEETNNCVWTNGKIAISLLCPDSSTRLKMAAAVFNSLSLDGEVTMLDDSPMFMERLTANLKSDYLKDGQIFVTGRYGLLRYKAVGYPLRHPNINY</sequence>
<evidence type="ECO:0000313" key="1">
    <source>
        <dbReference type="EMBL" id="RGB94326.1"/>
    </source>
</evidence>
<reference evidence="1 2" key="1">
    <citation type="submission" date="2018-08" db="EMBL/GenBank/DDBJ databases">
        <title>A genome reference for cultivated species of the human gut microbiota.</title>
        <authorList>
            <person name="Zou Y."/>
            <person name="Xue W."/>
            <person name="Luo G."/>
        </authorList>
    </citation>
    <scope>NUCLEOTIDE SEQUENCE [LARGE SCALE GENOMIC DNA]</scope>
    <source>
        <strain evidence="1 2">AF29-11BH</strain>
    </source>
</reference>
<evidence type="ECO:0000313" key="2">
    <source>
        <dbReference type="Proteomes" id="UP000260783"/>
    </source>
</evidence>
<dbReference type="RefSeq" id="WP_117527886.1">
    <property type="nucleotide sequence ID" value="NZ_JAQCXC010000018.1"/>
</dbReference>
<accession>A0A3E2UDM2</accession>
<name>A0A3E2UDM2_9FIRM</name>
<organism evidence="1 2">
    <name type="scientific">Faecalibacterium prausnitzii</name>
    <dbReference type="NCBI Taxonomy" id="853"/>
    <lineage>
        <taxon>Bacteria</taxon>
        <taxon>Bacillati</taxon>
        <taxon>Bacillota</taxon>
        <taxon>Clostridia</taxon>
        <taxon>Eubacteriales</taxon>
        <taxon>Oscillospiraceae</taxon>
        <taxon>Faecalibacterium</taxon>
    </lineage>
</organism>
<dbReference type="Proteomes" id="UP000260783">
    <property type="component" value="Unassembled WGS sequence"/>
</dbReference>
<protein>
    <submittedName>
        <fullName evidence="1">Uncharacterized protein</fullName>
    </submittedName>
</protein>
<gene>
    <name evidence="1" type="ORF">DWZ04_13625</name>
</gene>
<comment type="caution">
    <text evidence="1">The sequence shown here is derived from an EMBL/GenBank/DDBJ whole genome shotgun (WGS) entry which is preliminary data.</text>
</comment>
<dbReference type="EMBL" id="QVEW01000018">
    <property type="protein sequence ID" value="RGB94326.1"/>
    <property type="molecule type" value="Genomic_DNA"/>
</dbReference>
<dbReference type="AlphaFoldDB" id="A0A3E2UDM2"/>